<name>A0ABR5SL84_9BACT</name>
<dbReference type="InterPro" id="IPR035965">
    <property type="entry name" value="PAS-like_dom_sf"/>
</dbReference>
<feature type="domain" description="PAS" evidence="1">
    <location>
        <begin position="3"/>
        <end position="55"/>
    </location>
</feature>
<dbReference type="InterPro" id="IPR035919">
    <property type="entry name" value="EAL_sf"/>
</dbReference>
<dbReference type="Pfam" id="PF08448">
    <property type="entry name" value="PAS_4"/>
    <property type="match status" value="1"/>
</dbReference>
<dbReference type="SUPFAM" id="SSF141868">
    <property type="entry name" value="EAL domain-like"/>
    <property type="match status" value="1"/>
</dbReference>
<dbReference type="InterPro" id="IPR052155">
    <property type="entry name" value="Biofilm_reg_signaling"/>
</dbReference>
<dbReference type="InterPro" id="IPR000014">
    <property type="entry name" value="PAS"/>
</dbReference>
<dbReference type="RefSeq" id="WP_085051762.1">
    <property type="nucleotide sequence ID" value="NZ_LNQR01000035.1"/>
</dbReference>
<accession>A0ABR5SL84</accession>
<dbReference type="InterPro" id="IPR001633">
    <property type="entry name" value="EAL_dom"/>
</dbReference>
<dbReference type="EC" id="3.1.4.52" evidence="4"/>
<dbReference type="SUPFAM" id="SSF55073">
    <property type="entry name" value="Nucleotide cyclase"/>
    <property type="match status" value="1"/>
</dbReference>
<evidence type="ECO:0000313" key="5">
    <source>
        <dbReference type="Proteomes" id="UP000060487"/>
    </source>
</evidence>
<dbReference type="CDD" id="cd01948">
    <property type="entry name" value="EAL"/>
    <property type="match status" value="1"/>
</dbReference>
<dbReference type="SMART" id="SM00091">
    <property type="entry name" value="PAS"/>
    <property type="match status" value="1"/>
</dbReference>
<dbReference type="CDD" id="cd00130">
    <property type="entry name" value="PAS"/>
    <property type="match status" value="1"/>
</dbReference>
<dbReference type="InterPro" id="IPR000160">
    <property type="entry name" value="GGDEF_dom"/>
</dbReference>
<dbReference type="EMBL" id="LNQR01000035">
    <property type="protein sequence ID" value="KWT90525.1"/>
    <property type="molecule type" value="Genomic_DNA"/>
</dbReference>
<feature type="domain" description="GGDEF" evidence="3">
    <location>
        <begin position="345"/>
        <end position="478"/>
    </location>
</feature>
<dbReference type="Pfam" id="PF00563">
    <property type="entry name" value="EAL"/>
    <property type="match status" value="1"/>
</dbReference>
<dbReference type="Pfam" id="PF01590">
    <property type="entry name" value="GAF"/>
    <property type="match status" value="1"/>
</dbReference>
<dbReference type="SUPFAM" id="SSF55781">
    <property type="entry name" value="GAF domain-like"/>
    <property type="match status" value="1"/>
</dbReference>
<evidence type="ECO:0000259" key="2">
    <source>
        <dbReference type="PROSITE" id="PS50883"/>
    </source>
</evidence>
<gene>
    <name evidence="4" type="ORF">ASN18_1118</name>
</gene>
<dbReference type="InterPro" id="IPR003018">
    <property type="entry name" value="GAF"/>
</dbReference>
<evidence type="ECO:0000259" key="3">
    <source>
        <dbReference type="PROSITE" id="PS50887"/>
    </source>
</evidence>
<dbReference type="Pfam" id="PF00990">
    <property type="entry name" value="GGDEF"/>
    <property type="match status" value="1"/>
</dbReference>
<dbReference type="InterPro" id="IPR029016">
    <property type="entry name" value="GAF-like_dom_sf"/>
</dbReference>
<dbReference type="Gene3D" id="3.20.20.450">
    <property type="entry name" value="EAL domain"/>
    <property type="match status" value="1"/>
</dbReference>
<dbReference type="Gene3D" id="3.30.450.20">
    <property type="entry name" value="PAS domain"/>
    <property type="match status" value="1"/>
</dbReference>
<dbReference type="GO" id="GO:0071111">
    <property type="term" value="F:cyclic-guanylate-specific phosphodiesterase activity"/>
    <property type="evidence" value="ECO:0007669"/>
    <property type="project" value="UniProtKB-EC"/>
</dbReference>
<evidence type="ECO:0000259" key="1">
    <source>
        <dbReference type="PROSITE" id="PS50112"/>
    </source>
</evidence>
<organism evidence="4 5">
    <name type="scientific">Candidatus Magnetominusculus xianensis</name>
    <dbReference type="NCBI Taxonomy" id="1748249"/>
    <lineage>
        <taxon>Bacteria</taxon>
        <taxon>Pseudomonadati</taxon>
        <taxon>Nitrospirota</taxon>
        <taxon>Nitrospiria</taxon>
        <taxon>Nitrospirales</taxon>
        <taxon>Nitrospiraceae</taxon>
        <taxon>Candidatus Magnetominusculus</taxon>
    </lineage>
</organism>
<sequence>MDTALLLDGILRSSMDMAIAAADLDLIVRYVNPAAEKMLGCNAADVIGKSVALVHMIGNVAAERFDAAMEILRRDGEHVFTFMNSNSGGEQQYIEARVSAIWSIEHTLIGYAMAARDVTQRRLSAESLQYRVQIDKLIASISTSFINIAASEVKSEIRNALERVGIVLGVDNSCAVLNSDEGVPDELFLWSPHQLPNTSGKCNTQLLELREDNKLQLFTSNSMSWFREMIGKGEVLCINTLDTVPEPERSILSSEGLKSMIVAPMSLAGGFLAFSTIMSERHWSAEDILLVKMISEIFANAITRGKNEQMLKTLAHYDALTGLPNRILFNDRLNQAIEQAMRNSRLMAVLFLDLDNFKLINDTLGHNIGDLLLVEASQRLLSNVRKSDTVARMGGDEFTIILSNIARDKYAVSVANKIIDAISKPFHLNGHECSVGVSIGVSIFPNDAADADVLLKNADIAMYQVKERGRNGFQFYSAGMNTRAVKRLKIENNLRKNLEKQLFKITYQPQLDINTGMIIGLEALLHWEITAVEDVSQREIVSVAEESGLIIPIGQWFLRCVCAQGSQWQAQGFQHVHIAVKIHTRQFKQENLTGIIKQTLDETDLVPNSLELELTEGTIMQDVEQSIGIIKDLKAIGLYITIDDFGTGYSSLSHLKRFPIDSLKIDRQFIKNVTTDMDYAAIAKAIIALAHTLNMTVTAEGVETVEQLEFLRSLKCDEAQGNLFSSPLSAEDISQQLIEEQYFIIFKRETGGTAPHSG</sequence>
<dbReference type="PANTHER" id="PTHR44757:SF2">
    <property type="entry name" value="BIOFILM ARCHITECTURE MAINTENANCE PROTEIN MBAA"/>
    <property type="match status" value="1"/>
</dbReference>
<feature type="domain" description="EAL" evidence="2">
    <location>
        <begin position="487"/>
        <end position="741"/>
    </location>
</feature>
<dbReference type="Gene3D" id="3.30.70.270">
    <property type="match status" value="1"/>
</dbReference>
<dbReference type="SMART" id="SM00267">
    <property type="entry name" value="GGDEF"/>
    <property type="match status" value="1"/>
</dbReference>
<dbReference type="SMART" id="SM00052">
    <property type="entry name" value="EAL"/>
    <property type="match status" value="1"/>
</dbReference>
<comment type="caution">
    <text evidence="4">The sequence shown here is derived from an EMBL/GenBank/DDBJ whole genome shotgun (WGS) entry which is preliminary data.</text>
</comment>
<reference evidence="4 5" key="1">
    <citation type="submission" date="2015-11" db="EMBL/GenBank/DDBJ databases">
        <authorList>
            <person name="Lin W."/>
        </authorList>
    </citation>
    <scope>NUCLEOTIDE SEQUENCE [LARGE SCALE GENOMIC DNA]</scope>
    <source>
        <strain evidence="4 5">HCH-1</strain>
    </source>
</reference>
<dbReference type="InterPro" id="IPR029787">
    <property type="entry name" value="Nucleotide_cyclase"/>
</dbReference>
<dbReference type="InterPro" id="IPR013656">
    <property type="entry name" value="PAS_4"/>
</dbReference>
<dbReference type="CDD" id="cd01949">
    <property type="entry name" value="GGDEF"/>
    <property type="match status" value="1"/>
</dbReference>
<proteinExistence type="predicted"/>
<dbReference type="PANTHER" id="PTHR44757">
    <property type="entry name" value="DIGUANYLATE CYCLASE DGCP"/>
    <property type="match status" value="1"/>
</dbReference>
<dbReference type="NCBIfam" id="TIGR00229">
    <property type="entry name" value="sensory_box"/>
    <property type="match status" value="1"/>
</dbReference>
<dbReference type="Gene3D" id="3.30.450.40">
    <property type="match status" value="1"/>
</dbReference>
<keyword evidence="5" id="KW-1185">Reference proteome</keyword>
<protein>
    <submittedName>
        <fullName evidence="4">Diguanylate cyclase</fullName>
        <ecNumber evidence="4">3.1.4.52</ecNumber>
    </submittedName>
</protein>
<dbReference type="PROSITE" id="PS50887">
    <property type="entry name" value="GGDEF"/>
    <property type="match status" value="1"/>
</dbReference>
<keyword evidence="4" id="KW-0378">Hydrolase</keyword>
<dbReference type="SUPFAM" id="SSF55785">
    <property type="entry name" value="PYP-like sensor domain (PAS domain)"/>
    <property type="match status" value="1"/>
</dbReference>
<evidence type="ECO:0000313" key="4">
    <source>
        <dbReference type="EMBL" id="KWT90525.1"/>
    </source>
</evidence>
<dbReference type="NCBIfam" id="TIGR00254">
    <property type="entry name" value="GGDEF"/>
    <property type="match status" value="1"/>
</dbReference>
<dbReference type="PROSITE" id="PS50883">
    <property type="entry name" value="EAL"/>
    <property type="match status" value="1"/>
</dbReference>
<dbReference type="PROSITE" id="PS50112">
    <property type="entry name" value="PAS"/>
    <property type="match status" value="1"/>
</dbReference>
<dbReference type="Proteomes" id="UP000060487">
    <property type="component" value="Unassembled WGS sequence"/>
</dbReference>
<dbReference type="InterPro" id="IPR043128">
    <property type="entry name" value="Rev_trsase/Diguanyl_cyclase"/>
</dbReference>